<dbReference type="RefSeq" id="WP_068361551.1">
    <property type="nucleotide sequence ID" value="NZ_CP019419.1"/>
</dbReference>
<feature type="domain" description="DUF6493" evidence="1">
    <location>
        <begin position="4"/>
        <end position="325"/>
    </location>
</feature>
<evidence type="ECO:0000313" key="4">
    <source>
        <dbReference type="EMBL" id="OBY63336.1"/>
    </source>
</evidence>
<feature type="domain" description="DUF7824" evidence="2">
    <location>
        <begin position="426"/>
        <end position="693"/>
    </location>
</feature>
<dbReference type="Pfam" id="PF25149">
    <property type="entry name" value="DUF7825"/>
    <property type="match status" value="1"/>
</dbReference>
<name>A0A1B8TU78_9FLAO</name>
<dbReference type="InterPro" id="IPR016024">
    <property type="entry name" value="ARM-type_fold"/>
</dbReference>
<proteinExistence type="predicted"/>
<evidence type="ECO:0000259" key="3">
    <source>
        <dbReference type="Pfam" id="PF25149"/>
    </source>
</evidence>
<dbReference type="Pfam" id="PF20103">
    <property type="entry name" value="DUF6493"/>
    <property type="match status" value="1"/>
</dbReference>
<accession>A0A1B8TU78</accession>
<feature type="domain" description="DUF7825" evidence="3">
    <location>
        <begin position="718"/>
        <end position="980"/>
    </location>
</feature>
<dbReference type="InterPro" id="IPR056727">
    <property type="entry name" value="DUF7825"/>
</dbReference>
<organism evidence="4 5">
    <name type="scientific">Polaribacter reichenbachii</name>
    <dbReference type="NCBI Taxonomy" id="996801"/>
    <lineage>
        <taxon>Bacteria</taxon>
        <taxon>Pseudomonadati</taxon>
        <taxon>Bacteroidota</taxon>
        <taxon>Flavobacteriia</taxon>
        <taxon>Flavobacteriales</taxon>
        <taxon>Flavobacteriaceae</taxon>
    </lineage>
</organism>
<gene>
    <name evidence="4" type="ORF">LPB301_10960</name>
</gene>
<dbReference type="OrthoDB" id="6629398at2"/>
<sequence>MIDELKKELQQIIHQEKEKEIIPFLKKITFKEKKALVPFLKKYKEQIFETYTVEEKSKWGLSFSRKDKHSIEKRDLITKVCFVCYNKTDFKKAFWNSVNIITSDEYINDIIPWYVPNWYSNLINEENSWSLDYLKTMFLMSKGLLEPSNNLIVSKLPNAIIDSKTINGINVNSYTPEVLESYSVTLNEHIWLIFEEDSSINNNYINYRLNNYNKKNDVWIDTFIDLVEAKKLDRNKVLEASILTSTKNFNQNLTGWFFDLFIKLAPTNDEVLALQNELFSALNSPHSKVVNTVLRFFKKVGNLKKFQQLNFIENCSILLNSETKSVVNSTLILLDKIAKSNNKLVEDICLKTTEALLNVDDKIQLRASKIISKYGNIDSVELKDEVNLYQESLFYSSKKVLSVFIEGSEEDELAIEEELSTQILTESNRVEVYSTFDELLFFVSQVLDNNGVHHIDLFLSYAPRLNLLINSENVSKLEPIFKRALDLTFSFENRNSQIGELEFKAAYYLNDFSEILMEKYANELQNFKNYKTNKIQKLKKENFFRHYKGNLKEIEYQSINNRVYHIHQSLFIASKKLIQAKMALEFLSTPTHYPCWVAPEILIDRIKKYENSTIKINPYDIQIAIARLPLNEFDDSLLHKINEIRNKEIQETLKYFYNFLPLKEANVLRKDVWMQAVLCKKNSDDINYFKETFEYKLEKETTDYKWDCKLQDHIYNVYDYEKRKNVYKTIQKKEIRFFTTKEKIKETFIQQIKSYLNPKKENSIVSMYSYIRFNKRQYETVITPKDDVKFLNLAPNNPEVFLQQVVKYVLSESTFTSETNKKNMVNILKGLFDIWCRKDYQESVYLFLAASFLCSDKVSRELAAEIWIKAVSENNFKTELFGRVLGKLQYNEYGSFKRFTDLLTLNLLNISKNHNRNLLVLLNAMIANMNEKPLRNTKKLVDILFELKQAFKDFELSDKTKDKLTLWSKTKSLSLVIKKII</sequence>
<dbReference type="KEGG" id="prn:BW723_04750"/>
<dbReference type="InterPro" id="IPR056726">
    <property type="entry name" value="DUF7824"/>
</dbReference>
<evidence type="ECO:0008006" key="6">
    <source>
        <dbReference type="Google" id="ProtNLM"/>
    </source>
</evidence>
<dbReference type="Proteomes" id="UP000092612">
    <property type="component" value="Unassembled WGS sequence"/>
</dbReference>
<evidence type="ECO:0000259" key="2">
    <source>
        <dbReference type="Pfam" id="PF25148"/>
    </source>
</evidence>
<dbReference type="STRING" id="996801.BW723_04750"/>
<evidence type="ECO:0000259" key="1">
    <source>
        <dbReference type="Pfam" id="PF20103"/>
    </source>
</evidence>
<dbReference type="SUPFAM" id="SSF48371">
    <property type="entry name" value="ARM repeat"/>
    <property type="match status" value="1"/>
</dbReference>
<dbReference type="Pfam" id="PF25148">
    <property type="entry name" value="DUF7824"/>
    <property type="match status" value="1"/>
</dbReference>
<keyword evidence="5" id="KW-1185">Reference proteome</keyword>
<protein>
    <recommendedName>
        <fullName evidence="6">DUF4132 domain-containing protein</fullName>
    </recommendedName>
</protein>
<comment type="caution">
    <text evidence="4">The sequence shown here is derived from an EMBL/GenBank/DDBJ whole genome shotgun (WGS) entry which is preliminary data.</text>
</comment>
<reference evidence="5" key="1">
    <citation type="submission" date="2016-02" db="EMBL/GenBank/DDBJ databases">
        <title>Paenibacillus sp. LPB0068, isolated from Crassostrea gigas.</title>
        <authorList>
            <person name="Shin S.-K."/>
            <person name="Yi H."/>
        </authorList>
    </citation>
    <scope>NUCLEOTIDE SEQUENCE [LARGE SCALE GENOMIC DNA]</scope>
    <source>
        <strain evidence="5">KCTC 23969</strain>
    </source>
</reference>
<dbReference type="AlphaFoldDB" id="A0A1B8TU78"/>
<dbReference type="InterPro" id="IPR045472">
    <property type="entry name" value="DUF6493"/>
</dbReference>
<dbReference type="EMBL" id="LSFL01000035">
    <property type="protein sequence ID" value="OBY63336.1"/>
    <property type="molecule type" value="Genomic_DNA"/>
</dbReference>
<evidence type="ECO:0000313" key="5">
    <source>
        <dbReference type="Proteomes" id="UP000092612"/>
    </source>
</evidence>